<dbReference type="Pfam" id="PF09339">
    <property type="entry name" value="HTH_IclR"/>
    <property type="match status" value="1"/>
</dbReference>
<protein>
    <recommendedName>
        <fullName evidence="8">IclR family transcriptional regulator</fullName>
    </recommendedName>
</protein>
<sequence length="252" mass="26682">MQPVVRALQVLQALSGRPDGMTLQELHLALDIPLGSMHRILAVLREQRFVSRSPIDLRYFLGPAVRDLTEKNVSGAGGMQSLTTVVRELSQATGETVFLTELHGSEAVCVSLVEGTYPLRLFVRLGQVMPLNAAAAARVLLAYLPPTVAAELLGGSALGEFTPSSPHTVDAVLERLPVIRDRGYDIAADELDEGVWAVAAPVFTSTGRATASVTLAGSSGRFAADAVRSATIRSVTEAAARMSAHLGWTPGE</sequence>
<dbReference type="InterPro" id="IPR005471">
    <property type="entry name" value="Tscrpt_reg_IclR_N"/>
</dbReference>
<dbReference type="RefSeq" id="WP_082106749.1">
    <property type="nucleotide sequence ID" value="NZ_JBFAVA010000020.1"/>
</dbReference>
<dbReference type="SMART" id="SM00346">
    <property type="entry name" value="HTH_ICLR"/>
    <property type="match status" value="1"/>
</dbReference>
<dbReference type="SUPFAM" id="SSF46785">
    <property type="entry name" value="Winged helix' DNA-binding domain"/>
    <property type="match status" value="1"/>
</dbReference>
<feature type="domain" description="HTH iclR-type" evidence="4">
    <location>
        <begin position="1"/>
        <end position="63"/>
    </location>
</feature>
<accession>A0A0D0WRX7</accession>
<dbReference type="PANTHER" id="PTHR30136">
    <property type="entry name" value="HELIX-TURN-HELIX TRANSCRIPTIONAL REGULATOR, ICLR FAMILY"/>
    <property type="match status" value="1"/>
</dbReference>
<dbReference type="GO" id="GO:0045892">
    <property type="term" value="P:negative regulation of DNA-templated transcription"/>
    <property type="evidence" value="ECO:0007669"/>
    <property type="project" value="TreeGrafter"/>
</dbReference>
<dbReference type="GeneID" id="301308169"/>
<dbReference type="OrthoDB" id="9000968at2"/>
<dbReference type="EMBL" id="JXSX01000003">
    <property type="protein sequence ID" value="KIR61701.1"/>
    <property type="molecule type" value="Genomic_DNA"/>
</dbReference>
<dbReference type="PROSITE" id="PS51077">
    <property type="entry name" value="HTH_ICLR"/>
    <property type="match status" value="1"/>
</dbReference>
<dbReference type="SUPFAM" id="SSF55781">
    <property type="entry name" value="GAF domain-like"/>
    <property type="match status" value="1"/>
</dbReference>
<dbReference type="PANTHER" id="PTHR30136:SF24">
    <property type="entry name" value="HTH-TYPE TRANSCRIPTIONAL REPRESSOR ALLR"/>
    <property type="match status" value="1"/>
</dbReference>
<evidence type="ECO:0000313" key="6">
    <source>
        <dbReference type="EMBL" id="KIR61701.1"/>
    </source>
</evidence>
<evidence type="ECO:0000313" key="7">
    <source>
        <dbReference type="Proteomes" id="UP000032254"/>
    </source>
</evidence>
<evidence type="ECO:0000256" key="1">
    <source>
        <dbReference type="ARBA" id="ARBA00023015"/>
    </source>
</evidence>
<name>A0A0D0WRX7_9ACTN</name>
<evidence type="ECO:0008006" key="8">
    <source>
        <dbReference type="Google" id="ProtNLM"/>
    </source>
</evidence>
<reference evidence="6 7" key="1">
    <citation type="submission" date="2015-01" db="EMBL/GenBank/DDBJ databases">
        <title>Sequencing and annotation of Micromonospora carbonacea strain JXNU-1 genome.</title>
        <authorList>
            <person name="Long Z."/>
            <person name="Huang Y."/>
            <person name="Jiang Y."/>
        </authorList>
    </citation>
    <scope>NUCLEOTIDE SEQUENCE [LARGE SCALE GENOMIC DNA]</scope>
    <source>
        <strain evidence="6 7">JXNU-1</strain>
    </source>
</reference>
<dbReference type="GO" id="GO:0003700">
    <property type="term" value="F:DNA-binding transcription factor activity"/>
    <property type="evidence" value="ECO:0007669"/>
    <property type="project" value="TreeGrafter"/>
</dbReference>
<evidence type="ECO:0000256" key="3">
    <source>
        <dbReference type="ARBA" id="ARBA00023163"/>
    </source>
</evidence>
<dbReference type="Gene3D" id="1.10.10.10">
    <property type="entry name" value="Winged helix-like DNA-binding domain superfamily/Winged helix DNA-binding domain"/>
    <property type="match status" value="1"/>
</dbReference>
<dbReference type="InterPro" id="IPR036390">
    <property type="entry name" value="WH_DNA-bd_sf"/>
</dbReference>
<dbReference type="PATRIC" id="fig|47853.6.peg.6206"/>
<dbReference type="AlphaFoldDB" id="A0A0D0WRX7"/>
<dbReference type="Gene3D" id="3.30.450.40">
    <property type="match status" value="1"/>
</dbReference>
<comment type="caution">
    <text evidence="6">The sequence shown here is derived from an EMBL/GenBank/DDBJ whole genome shotgun (WGS) entry which is preliminary data.</text>
</comment>
<dbReference type="InterPro" id="IPR029016">
    <property type="entry name" value="GAF-like_dom_sf"/>
</dbReference>
<gene>
    <name evidence="6" type="ORF">TK50_29600</name>
</gene>
<evidence type="ECO:0000259" key="5">
    <source>
        <dbReference type="PROSITE" id="PS51078"/>
    </source>
</evidence>
<dbReference type="Proteomes" id="UP000032254">
    <property type="component" value="Unassembled WGS sequence"/>
</dbReference>
<dbReference type="GO" id="GO:0003677">
    <property type="term" value="F:DNA binding"/>
    <property type="evidence" value="ECO:0007669"/>
    <property type="project" value="UniProtKB-KW"/>
</dbReference>
<dbReference type="InterPro" id="IPR050707">
    <property type="entry name" value="HTH_MetabolicPath_Reg"/>
</dbReference>
<keyword evidence="7" id="KW-1185">Reference proteome</keyword>
<evidence type="ECO:0000259" key="4">
    <source>
        <dbReference type="PROSITE" id="PS51077"/>
    </source>
</evidence>
<keyword evidence="2" id="KW-0238">DNA-binding</keyword>
<keyword evidence="3" id="KW-0804">Transcription</keyword>
<dbReference type="Pfam" id="PF01614">
    <property type="entry name" value="IclR_C"/>
    <property type="match status" value="1"/>
</dbReference>
<keyword evidence="1" id="KW-0805">Transcription regulation</keyword>
<organism evidence="6 7">
    <name type="scientific">Micromonospora haikouensis</name>
    <dbReference type="NCBI Taxonomy" id="686309"/>
    <lineage>
        <taxon>Bacteria</taxon>
        <taxon>Bacillati</taxon>
        <taxon>Actinomycetota</taxon>
        <taxon>Actinomycetes</taxon>
        <taxon>Micromonosporales</taxon>
        <taxon>Micromonosporaceae</taxon>
        <taxon>Micromonospora</taxon>
    </lineage>
</organism>
<dbReference type="InterPro" id="IPR014757">
    <property type="entry name" value="Tscrpt_reg_IclR_C"/>
</dbReference>
<feature type="domain" description="IclR-ED" evidence="5">
    <location>
        <begin position="64"/>
        <end position="248"/>
    </location>
</feature>
<evidence type="ECO:0000256" key="2">
    <source>
        <dbReference type="ARBA" id="ARBA00023125"/>
    </source>
</evidence>
<proteinExistence type="predicted"/>
<dbReference type="PROSITE" id="PS51078">
    <property type="entry name" value="ICLR_ED"/>
    <property type="match status" value="1"/>
</dbReference>
<dbReference type="InterPro" id="IPR036388">
    <property type="entry name" value="WH-like_DNA-bd_sf"/>
</dbReference>